<evidence type="ECO:0000313" key="2">
    <source>
        <dbReference type="EMBL" id="GBN70625.1"/>
    </source>
</evidence>
<reference evidence="2 3" key="1">
    <citation type="journal article" date="2019" name="Sci. Rep.">
        <title>Orb-weaving spider Araneus ventricosus genome elucidates the spidroin gene catalogue.</title>
        <authorList>
            <person name="Kono N."/>
            <person name="Nakamura H."/>
            <person name="Ohtoshi R."/>
            <person name="Moran D.A.P."/>
            <person name="Shinohara A."/>
            <person name="Yoshida Y."/>
            <person name="Fujiwara M."/>
            <person name="Mori M."/>
            <person name="Tomita M."/>
            <person name="Arakawa K."/>
        </authorList>
    </citation>
    <scope>NUCLEOTIDE SEQUENCE [LARGE SCALE GENOMIC DNA]</scope>
</reference>
<dbReference type="Proteomes" id="UP000499080">
    <property type="component" value="Unassembled WGS sequence"/>
</dbReference>
<proteinExistence type="predicted"/>
<evidence type="ECO:0000256" key="1">
    <source>
        <dbReference type="SAM" id="MobiDB-lite"/>
    </source>
</evidence>
<accession>A0A4Y2R756</accession>
<feature type="region of interest" description="Disordered" evidence="1">
    <location>
        <begin position="39"/>
        <end position="58"/>
    </location>
</feature>
<sequence length="90" mass="10307">MNLKPRWSLLERSDDIHNQTIGGICQVSFLTPHRLRYNKGRKHQPHGTLKQLGGGNLKNKGKRERDFLIELLHIPQLAVSSSCHKLFPNS</sequence>
<evidence type="ECO:0000313" key="3">
    <source>
        <dbReference type="Proteomes" id="UP000499080"/>
    </source>
</evidence>
<keyword evidence="3" id="KW-1185">Reference proteome</keyword>
<dbReference type="AlphaFoldDB" id="A0A4Y2R756"/>
<gene>
    <name evidence="2" type="ORF">AVEN_14858_1</name>
</gene>
<organism evidence="2 3">
    <name type="scientific">Araneus ventricosus</name>
    <name type="common">Orbweaver spider</name>
    <name type="synonym">Epeira ventricosa</name>
    <dbReference type="NCBI Taxonomy" id="182803"/>
    <lineage>
        <taxon>Eukaryota</taxon>
        <taxon>Metazoa</taxon>
        <taxon>Ecdysozoa</taxon>
        <taxon>Arthropoda</taxon>
        <taxon>Chelicerata</taxon>
        <taxon>Arachnida</taxon>
        <taxon>Araneae</taxon>
        <taxon>Araneomorphae</taxon>
        <taxon>Entelegynae</taxon>
        <taxon>Araneoidea</taxon>
        <taxon>Araneidae</taxon>
        <taxon>Araneus</taxon>
    </lineage>
</organism>
<comment type="caution">
    <text evidence="2">The sequence shown here is derived from an EMBL/GenBank/DDBJ whole genome shotgun (WGS) entry which is preliminary data.</text>
</comment>
<dbReference type="EMBL" id="BGPR01015793">
    <property type="protein sequence ID" value="GBN70625.1"/>
    <property type="molecule type" value="Genomic_DNA"/>
</dbReference>
<protein>
    <submittedName>
        <fullName evidence="2">Uncharacterized protein</fullName>
    </submittedName>
</protein>
<name>A0A4Y2R756_ARAVE</name>